<name>A0A813T1R6_9BILA</name>
<protein>
    <submittedName>
        <fullName evidence="1">Uncharacterized protein</fullName>
    </submittedName>
</protein>
<keyword evidence="2" id="KW-1185">Reference proteome</keyword>
<organism evidence="1 2">
    <name type="scientific">Brachionus calyciflorus</name>
    <dbReference type="NCBI Taxonomy" id="104777"/>
    <lineage>
        <taxon>Eukaryota</taxon>
        <taxon>Metazoa</taxon>
        <taxon>Spiralia</taxon>
        <taxon>Gnathifera</taxon>
        <taxon>Rotifera</taxon>
        <taxon>Eurotatoria</taxon>
        <taxon>Monogononta</taxon>
        <taxon>Pseudotrocha</taxon>
        <taxon>Ploima</taxon>
        <taxon>Brachionidae</taxon>
        <taxon>Brachionus</taxon>
    </lineage>
</organism>
<evidence type="ECO:0000313" key="1">
    <source>
        <dbReference type="EMBL" id="CAF0802261.1"/>
    </source>
</evidence>
<feature type="non-terminal residue" evidence="1">
    <location>
        <position position="1"/>
    </location>
</feature>
<proteinExistence type="predicted"/>
<dbReference type="AlphaFoldDB" id="A0A813T1R6"/>
<evidence type="ECO:0000313" key="2">
    <source>
        <dbReference type="Proteomes" id="UP000663879"/>
    </source>
</evidence>
<sequence length="108" mass="12159">DESTFASDFISTDFVTGTDPANFSSDFLITTIEESTHVSTDFNELIDNTKINDDFYISSFTIKDSTVFDYDLSSRFTISNFSNFSTIYDESTFSMNFTTDSSDITDSV</sequence>
<reference evidence="1" key="1">
    <citation type="submission" date="2021-02" db="EMBL/GenBank/DDBJ databases">
        <authorList>
            <person name="Nowell W R."/>
        </authorList>
    </citation>
    <scope>NUCLEOTIDE SEQUENCE</scope>
    <source>
        <strain evidence="1">Ploen Becks lab</strain>
    </source>
</reference>
<dbReference type="EMBL" id="CAJNOC010000781">
    <property type="protein sequence ID" value="CAF0802261.1"/>
    <property type="molecule type" value="Genomic_DNA"/>
</dbReference>
<comment type="caution">
    <text evidence="1">The sequence shown here is derived from an EMBL/GenBank/DDBJ whole genome shotgun (WGS) entry which is preliminary data.</text>
</comment>
<accession>A0A813T1R6</accession>
<gene>
    <name evidence="1" type="ORF">OXX778_LOCUS6531</name>
</gene>
<dbReference type="Proteomes" id="UP000663879">
    <property type="component" value="Unassembled WGS sequence"/>
</dbReference>